<dbReference type="Gene3D" id="1.25.50.20">
    <property type="match status" value="1"/>
</dbReference>
<feature type="domain" description="ERAP1-like C-terminal" evidence="11">
    <location>
        <begin position="732"/>
        <end position="883"/>
    </location>
</feature>
<dbReference type="PRINTS" id="PR00756">
    <property type="entry name" value="ALADIPTASE"/>
</dbReference>
<evidence type="ECO:0000256" key="1">
    <source>
        <dbReference type="ARBA" id="ARBA00010136"/>
    </source>
</evidence>
<dbReference type="CDD" id="cd09601">
    <property type="entry name" value="M1_APN-Q_like"/>
    <property type="match status" value="1"/>
</dbReference>
<name>A0ABQ8UIX4_9EUKA</name>
<evidence type="ECO:0000256" key="9">
    <source>
        <dbReference type="SAM" id="MobiDB-lite"/>
    </source>
</evidence>
<keyword evidence="14" id="KW-1185">Reference proteome</keyword>
<sequence>MDSLRLPSSIKPVHYDISITPEMDAQPEPFFAGTECISLRISEPTKTIVLHALELELTNVHVTIPAPDGPLSIAATLTLDKPIVTLTFPDELPVNGTADMKPIAGAPDVLLHLDFRGEFRTSELCGFYRSTYSLPDGTVKSLGVTQFEPTDARRAFPCFDEPSFKATFTLSLVVPAWPSGEDPQRIVHAVSNMPVQSTDTHPTTPGKTIVRFGRTPIMSTYLLAWVCGDLVRLEGQTESGTVVSVMATPKWDIEKQAHFALDVATKCIPFFEKLFDIRYPLPKMDLLAIPDFSAGAMENFGAVTYRETRLLIDEDSSAAIKQATCRTVCHEISHMWFGNLVTMEWWTYLWLNEGFARWAEYLATDYVYPEWHVWDSFVSDVSEAALALDSLESSHAIEVPVKNPAEINEIFDNISYSKGGSVIRMLASTMGHDVFVEGVREYLKAHLYSNATSENLWVALSAAAQRHNVSLNVSEFMAPWIRQMGCPLLTVYDADRPQKQPQPQPSEAQQAAAASTQESTNTTSTATATAAAAPTTATPVVLPATLLGGLDLPEGTPLHKRRFTVLQQRWLRSGARELTPEALFRVPLPISTHSGGSSRQLMFLLSSTWSQLDLSVPGPAQPEEAHPAEVFMNSGVVALARIRFAEDALFQEVLRVVANSLPHIVLGVPPPAGQVTCTVAETVRLLKDCYALRQTLRYLQVANVVQCFMQEAFARGELNLAHVKAQQGPTLLLMNALASGLGGLMLVFGEDDEIMAGLRQLGRRLFGPISGQLGWRKVPEESDQASLLRSLAIGMLIGCCESRPHIDRALEFVTTGMHELPSDCRGAVYSALVKFTPDGYERMVAMHEGCDVPEVKRNMLSALGATRDPEKLAKTLEYSCSEKIGAFLERFQGGFMLPNIVGALVNYFTSAAKADEIERFFREHRVPGAERTAQQAVERIRACATWAQSDAPLLRKWLQDEHLCPSASASPAQ</sequence>
<dbReference type="InterPro" id="IPR045357">
    <property type="entry name" value="Aminopeptidase_N-like_N"/>
</dbReference>
<keyword evidence="7 8" id="KW-0482">Metalloprotease</keyword>
<dbReference type="InterPro" id="IPR034016">
    <property type="entry name" value="M1_APN-typ"/>
</dbReference>
<dbReference type="InterPro" id="IPR001930">
    <property type="entry name" value="Peptidase_M1"/>
</dbReference>
<dbReference type="GO" id="GO:0004177">
    <property type="term" value="F:aminopeptidase activity"/>
    <property type="evidence" value="ECO:0007669"/>
    <property type="project" value="UniProtKB-KW"/>
</dbReference>
<evidence type="ECO:0000256" key="2">
    <source>
        <dbReference type="ARBA" id="ARBA00022438"/>
    </source>
</evidence>
<evidence type="ECO:0000256" key="5">
    <source>
        <dbReference type="ARBA" id="ARBA00022801"/>
    </source>
</evidence>
<evidence type="ECO:0000259" key="10">
    <source>
        <dbReference type="Pfam" id="PF01433"/>
    </source>
</evidence>
<evidence type="ECO:0000313" key="14">
    <source>
        <dbReference type="Proteomes" id="UP001141327"/>
    </source>
</evidence>
<dbReference type="Pfam" id="PF01433">
    <property type="entry name" value="Peptidase_M1"/>
    <property type="match status" value="1"/>
</dbReference>
<gene>
    <name evidence="13" type="ORF">PAPYR_6119</name>
</gene>
<evidence type="ECO:0000256" key="7">
    <source>
        <dbReference type="ARBA" id="ARBA00023049"/>
    </source>
</evidence>
<dbReference type="PANTHER" id="PTHR11533">
    <property type="entry name" value="PROTEASE M1 ZINC METALLOPROTEASE"/>
    <property type="match status" value="1"/>
</dbReference>
<feature type="region of interest" description="Disordered" evidence="9">
    <location>
        <begin position="495"/>
        <end position="534"/>
    </location>
</feature>
<dbReference type="Gene3D" id="1.10.390.10">
    <property type="entry name" value="Neutral Protease Domain 2"/>
    <property type="match status" value="1"/>
</dbReference>
<reference evidence="13" key="1">
    <citation type="journal article" date="2022" name="bioRxiv">
        <title>Genomics of Preaxostyla Flagellates Illuminates Evolutionary Transitions and the Path Towards Mitochondrial Loss.</title>
        <authorList>
            <person name="Novak L.V.F."/>
            <person name="Treitli S.C."/>
            <person name="Pyrih J."/>
            <person name="Halakuc P."/>
            <person name="Pipaliya S.V."/>
            <person name="Vacek V."/>
            <person name="Brzon O."/>
            <person name="Soukal P."/>
            <person name="Eme L."/>
            <person name="Dacks J.B."/>
            <person name="Karnkowska A."/>
            <person name="Elias M."/>
            <person name="Hampl V."/>
        </authorList>
    </citation>
    <scope>NUCLEOTIDE SEQUENCE</scope>
    <source>
        <strain evidence="13">RCP-MX</strain>
    </source>
</reference>
<comment type="similarity">
    <text evidence="1 8">Belongs to the peptidase M1 family.</text>
</comment>
<dbReference type="SUPFAM" id="SSF63737">
    <property type="entry name" value="Leukotriene A4 hydrolase N-terminal domain"/>
    <property type="match status" value="1"/>
</dbReference>
<protein>
    <recommendedName>
        <fullName evidence="8">Aminopeptidase</fullName>
        <ecNumber evidence="8">3.4.11.-</ecNumber>
    </recommendedName>
</protein>
<proteinExistence type="inferred from homology"/>
<feature type="domain" description="Aminopeptidase N-like N-terminal" evidence="12">
    <location>
        <begin position="11"/>
        <end position="222"/>
    </location>
</feature>
<keyword evidence="3 8" id="KW-0645">Protease</keyword>
<evidence type="ECO:0000256" key="8">
    <source>
        <dbReference type="RuleBase" id="RU364040"/>
    </source>
</evidence>
<dbReference type="EC" id="3.4.11.-" evidence="8"/>
<feature type="domain" description="Peptidase M1 membrane alanine aminopeptidase" evidence="10">
    <location>
        <begin position="259"/>
        <end position="480"/>
    </location>
</feature>
<evidence type="ECO:0000256" key="3">
    <source>
        <dbReference type="ARBA" id="ARBA00022670"/>
    </source>
</evidence>
<dbReference type="Gene3D" id="2.60.40.1730">
    <property type="entry name" value="tricorn interacting facor f3 domain"/>
    <property type="match status" value="1"/>
</dbReference>
<evidence type="ECO:0000256" key="4">
    <source>
        <dbReference type="ARBA" id="ARBA00022723"/>
    </source>
</evidence>
<evidence type="ECO:0000256" key="6">
    <source>
        <dbReference type="ARBA" id="ARBA00022833"/>
    </source>
</evidence>
<dbReference type="SUPFAM" id="SSF55486">
    <property type="entry name" value="Metalloproteases ('zincins'), catalytic domain"/>
    <property type="match status" value="1"/>
</dbReference>
<dbReference type="Pfam" id="PF11838">
    <property type="entry name" value="ERAP1_C"/>
    <property type="match status" value="1"/>
</dbReference>
<dbReference type="InterPro" id="IPR050344">
    <property type="entry name" value="Peptidase_M1_aminopeptidases"/>
</dbReference>
<keyword evidence="4 8" id="KW-0479">Metal-binding</keyword>
<comment type="caution">
    <text evidence="13">The sequence shown here is derived from an EMBL/GenBank/DDBJ whole genome shotgun (WGS) entry which is preliminary data.</text>
</comment>
<dbReference type="InterPro" id="IPR027268">
    <property type="entry name" value="Peptidase_M4/M1_CTD_sf"/>
</dbReference>
<keyword evidence="2 8" id="KW-0031">Aminopeptidase</keyword>
<keyword evidence="5 8" id="KW-0378">Hydrolase</keyword>
<keyword evidence="6 8" id="KW-0862">Zinc</keyword>
<comment type="cofactor">
    <cofactor evidence="8">
        <name>Zn(2+)</name>
        <dbReference type="ChEBI" id="CHEBI:29105"/>
    </cofactor>
    <text evidence="8">Binds 1 zinc ion per subunit.</text>
</comment>
<feature type="compositionally biased region" description="Low complexity" evidence="9">
    <location>
        <begin position="505"/>
        <end position="534"/>
    </location>
</feature>
<dbReference type="Pfam" id="PF17900">
    <property type="entry name" value="Peptidase_M1_N"/>
    <property type="match status" value="1"/>
</dbReference>
<dbReference type="EMBL" id="JAPMOS010000033">
    <property type="protein sequence ID" value="KAJ4458163.1"/>
    <property type="molecule type" value="Genomic_DNA"/>
</dbReference>
<dbReference type="InterPro" id="IPR042097">
    <property type="entry name" value="Aminopeptidase_N-like_N_sf"/>
</dbReference>
<dbReference type="Proteomes" id="UP001141327">
    <property type="component" value="Unassembled WGS sequence"/>
</dbReference>
<evidence type="ECO:0000259" key="11">
    <source>
        <dbReference type="Pfam" id="PF11838"/>
    </source>
</evidence>
<dbReference type="PANTHER" id="PTHR11533:SF174">
    <property type="entry name" value="PUROMYCIN-SENSITIVE AMINOPEPTIDASE-RELATED"/>
    <property type="match status" value="1"/>
</dbReference>
<dbReference type="InterPro" id="IPR014782">
    <property type="entry name" value="Peptidase_M1_dom"/>
</dbReference>
<dbReference type="InterPro" id="IPR024571">
    <property type="entry name" value="ERAP1-like_C_dom"/>
</dbReference>
<organism evidence="13 14">
    <name type="scientific">Paratrimastix pyriformis</name>
    <dbReference type="NCBI Taxonomy" id="342808"/>
    <lineage>
        <taxon>Eukaryota</taxon>
        <taxon>Metamonada</taxon>
        <taxon>Preaxostyla</taxon>
        <taxon>Paratrimastigidae</taxon>
        <taxon>Paratrimastix</taxon>
    </lineage>
</organism>
<evidence type="ECO:0000313" key="13">
    <source>
        <dbReference type="EMBL" id="KAJ4458163.1"/>
    </source>
</evidence>
<accession>A0ABQ8UIX4</accession>
<evidence type="ECO:0000259" key="12">
    <source>
        <dbReference type="Pfam" id="PF17900"/>
    </source>
</evidence>